<evidence type="ECO:0000313" key="2">
    <source>
        <dbReference type="Proteomes" id="UP001447188"/>
    </source>
</evidence>
<organism evidence="1 2">
    <name type="scientific">Discina gigas</name>
    <dbReference type="NCBI Taxonomy" id="1032678"/>
    <lineage>
        <taxon>Eukaryota</taxon>
        <taxon>Fungi</taxon>
        <taxon>Dikarya</taxon>
        <taxon>Ascomycota</taxon>
        <taxon>Pezizomycotina</taxon>
        <taxon>Pezizomycetes</taxon>
        <taxon>Pezizales</taxon>
        <taxon>Discinaceae</taxon>
        <taxon>Discina</taxon>
    </lineage>
</organism>
<dbReference type="Proteomes" id="UP001447188">
    <property type="component" value="Unassembled WGS sequence"/>
</dbReference>
<protein>
    <recommendedName>
        <fullName evidence="3">F-box domain-containing protein</fullName>
    </recommendedName>
</protein>
<sequence>MATCAKAILSNVSDDSLPPGTSREETLRSVCLSIIYSKIATEVRPGRLELFLADFPAVASNIRTLKVNACKSRYSDIPPNDVYRRTTGTHSDANITEYCVNDSAEATPYQPTNWLKRLLQGCTQLEQLTIKQPRSRVVDANHSLTFESGCLEYISAASRRTIRTVRLQGFRVIGLLAQLQGLLEGQFTALETLSVERLFIGNLPSYQETTKLARHLTEFETQTSTLGVKNFVLDAPLSRPSHIERRIGILFARILPRIETLKITSGADCIHSLLSAYSLTSRPLTSITIEVPHPSYKLIRDGPTPRDDFCNVLVSLAASIVTLKLRCGTEFMICHRLFDKPEWLSLVEMEISCGAICDGTRFEVLQRCVSARVFKRTKIAVQLVDQKYHNHGDRMVEMFEGMALVE</sequence>
<keyword evidence="2" id="KW-1185">Reference proteome</keyword>
<proteinExistence type="predicted"/>
<evidence type="ECO:0000313" key="1">
    <source>
        <dbReference type="EMBL" id="KAL0631693.1"/>
    </source>
</evidence>
<dbReference type="EMBL" id="JBBBZM010000220">
    <property type="protein sequence ID" value="KAL0631693.1"/>
    <property type="molecule type" value="Genomic_DNA"/>
</dbReference>
<comment type="caution">
    <text evidence="1">The sequence shown here is derived from an EMBL/GenBank/DDBJ whole genome shotgun (WGS) entry which is preliminary data.</text>
</comment>
<accession>A0ABR3G6V4</accession>
<evidence type="ECO:0008006" key="3">
    <source>
        <dbReference type="Google" id="ProtNLM"/>
    </source>
</evidence>
<name>A0ABR3G6V4_9PEZI</name>
<gene>
    <name evidence="1" type="ORF">Q9L58_009437</name>
</gene>
<reference evidence="1 2" key="1">
    <citation type="submission" date="2024-02" db="EMBL/GenBank/DDBJ databases">
        <title>Discinaceae phylogenomics.</title>
        <authorList>
            <person name="Dirks A.C."/>
            <person name="James T.Y."/>
        </authorList>
    </citation>
    <scope>NUCLEOTIDE SEQUENCE [LARGE SCALE GENOMIC DNA]</scope>
    <source>
        <strain evidence="1 2">ACD0624</strain>
    </source>
</reference>